<reference evidence="2" key="2">
    <citation type="submission" date="2025-09" db="UniProtKB">
        <authorList>
            <consortium name="Ensembl"/>
        </authorList>
    </citation>
    <scope>IDENTIFICATION</scope>
</reference>
<evidence type="ECO:0000256" key="1">
    <source>
        <dbReference type="SAM" id="MobiDB-lite"/>
    </source>
</evidence>
<name>A0A803VMK7_FICAL</name>
<feature type="region of interest" description="Disordered" evidence="1">
    <location>
        <begin position="1"/>
        <end position="22"/>
    </location>
</feature>
<keyword evidence="3" id="KW-1185">Reference proteome</keyword>
<evidence type="ECO:0000313" key="2">
    <source>
        <dbReference type="Ensembl" id="ENSFALP00000023963.1"/>
    </source>
</evidence>
<reference evidence="2" key="1">
    <citation type="submission" date="2025-08" db="UniProtKB">
        <authorList>
            <consortium name="Ensembl"/>
        </authorList>
    </citation>
    <scope>IDENTIFICATION</scope>
</reference>
<dbReference type="Ensembl" id="ENSFALT00000039495.1">
    <property type="protein sequence ID" value="ENSFALP00000023963.1"/>
    <property type="gene ID" value="ENSFALG00000024306.1"/>
</dbReference>
<organism evidence="2 3">
    <name type="scientific">Ficedula albicollis</name>
    <name type="common">Collared flycatcher</name>
    <name type="synonym">Muscicapa albicollis</name>
    <dbReference type="NCBI Taxonomy" id="59894"/>
    <lineage>
        <taxon>Eukaryota</taxon>
        <taxon>Metazoa</taxon>
        <taxon>Chordata</taxon>
        <taxon>Craniata</taxon>
        <taxon>Vertebrata</taxon>
        <taxon>Euteleostomi</taxon>
        <taxon>Archelosauria</taxon>
        <taxon>Archosauria</taxon>
        <taxon>Dinosauria</taxon>
        <taxon>Saurischia</taxon>
        <taxon>Theropoda</taxon>
        <taxon>Coelurosauria</taxon>
        <taxon>Aves</taxon>
        <taxon>Neognathae</taxon>
        <taxon>Neoaves</taxon>
        <taxon>Telluraves</taxon>
        <taxon>Australaves</taxon>
        <taxon>Passeriformes</taxon>
        <taxon>Muscicapidae</taxon>
        <taxon>Ficedula</taxon>
    </lineage>
</organism>
<sequence>PTFASCTPVTAPRARGSHPSTRRTAIAHLTLSTSLAAEWQNKVRNKAAGTAITHLTLSTSLAAECALCTSSAACMGHTWLQSDMKDSALS</sequence>
<accession>A0A803VMK7</accession>
<dbReference type="AlphaFoldDB" id="A0A803VMK7"/>
<dbReference type="Proteomes" id="UP000016665">
    <property type="component" value="Unplaced"/>
</dbReference>
<evidence type="ECO:0000313" key="3">
    <source>
        <dbReference type="Proteomes" id="UP000016665"/>
    </source>
</evidence>
<protein>
    <submittedName>
        <fullName evidence="2">Uncharacterized protein</fullName>
    </submittedName>
</protein>
<proteinExistence type="predicted"/>